<dbReference type="OrthoDB" id="1817159at2"/>
<proteinExistence type="predicted"/>
<dbReference type="KEGG" id="cpy:Cphy_1727"/>
<keyword evidence="1" id="KW-1133">Transmembrane helix</keyword>
<dbReference type="AlphaFoldDB" id="A9KS67"/>
<protein>
    <recommendedName>
        <fullName evidence="4">Alpha/beta hydrolase</fullName>
    </recommendedName>
</protein>
<dbReference type="HOGENOM" id="CLU_2477882_0_0_9"/>
<reference evidence="3" key="1">
    <citation type="submission" date="2007-11" db="EMBL/GenBank/DDBJ databases">
        <title>Complete genome sequence of Clostridium phytofermentans ISDg.</title>
        <authorList>
            <person name="Leschine S.B."/>
            <person name="Warnick T.A."/>
            <person name="Blanchard J.L."/>
            <person name="Schnell D.J."/>
            <person name="Petit E.L."/>
            <person name="LaTouf W.G."/>
            <person name="Copeland A."/>
            <person name="Lucas S."/>
            <person name="Lapidus A."/>
            <person name="Barry K."/>
            <person name="Glavina del Rio T."/>
            <person name="Dalin E."/>
            <person name="Tice H."/>
            <person name="Pitluck S."/>
            <person name="Kiss H."/>
            <person name="Brettin T."/>
            <person name="Bruce D."/>
            <person name="Detter J.C."/>
            <person name="Han C."/>
            <person name="Kuske C."/>
            <person name="Schmutz J."/>
            <person name="Larimer F."/>
            <person name="Land M."/>
            <person name="Hauser L."/>
            <person name="Kyrpides N."/>
            <person name="Kim E.A."/>
            <person name="Richardson P."/>
        </authorList>
    </citation>
    <scope>NUCLEOTIDE SEQUENCE [LARGE SCALE GENOMIC DNA]</scope>
    <source>
        <strain evidence="3">ATCC 700394 / DSM 18823 / ISDg</strain>
    </source>
</reference>
<feature type="transmembrane region" description="Helical" evidence="1">
    <location>
        <begin position="9"/>
        <end position="29"/>
    </location>
</feature>
<keyword evidence="1" id="KW-0472">Membrane</keyword>
<keyword evidence="1" id="KW-0812">Transmembrane</keyword>
<accession>A9KS67</accession>
<organism evidence="2 3">
    <name type="scientific">Lachnoclostridium phytofermentans (strain ATCC 700394 / DSM 18823 / ISDg)</name>
    <name type="common">Clostridium phytofermentans</name>
    <dbReference type="NCBI Taxonomy" id="357809"/>
    <lineage>
        <taxon>Bacteria</taxon>
        <taxon>Bacillati</taxon>
        <taxon>Bacillota</taxon>
        <taxon>Clostridia</taxon>
        <taxon>Lachnospirales</taxon>
        <taxon>Lachnospiraceae</taxon>
    </lineage>
</organism>
<dbReference type="STRING" id="357809.Cphy_1727"/>
<keyword evidence="3" id="KW-1185">Reference proteome</keyword>
<evidence type="ECO:0000256" key="1">
    <source>
        <dbReference type="SAM" id="Phobius"/>
    </source>
</evidence>
<dbReference type="Proteomes" id="UP000000370">
    <property type="component" value="Chromosome"/>
</dbReference>
<sequence length="87" mass="9788" precursor="true">MLRIIKKISILIFCCLIIFFVIAVIYHHIMLKIEKDKITHVGTSVEVDGYNMNVYVEGKKSDTEATIVLLSGSGVASPIFDYKILLL</sequence>
<name>A9KS67_LACP7</name>
<evidence type="ECO:0000313" key="3">
    <source>
        <dbReference type="Proteomes" id="UP000000370"/>
    </source>
</evidence>
<evidence type="ECO:0000313" key="2">
    <source>
        <dbReference type="EMBL" id="ABX42099.1"/>
    </source>
</evidence>
<evidence type="ECO:0008006" key="4">
    <source>
        <dbReference type="Google" id="ProtNLM"/>
    </source>
</evidence>
<gene>
    <name evidence="2" type="ordered locus">Cphy_1727</name>
</gene>
<dbReference type="eggNOG" id="COG0596">
    <property type="taxonomic scope" value="Bacteria"/>
</dbReference>
<dbReference type="RefSeq" id="WP_012199753.1">
    <property type="nucleotide sequence ID" value="NC_010001.1"/>
</dbReference>
<dbReference type="EMBL" id="CP000885">
    <property type="protein sequence ID" value="ABX42099.1"/>
    <property type="molecule type" value="Genomic_DNA"/>
</dbReference>